<dbReference type="PANTHER" id="PTHR43903">
    <property type="entry name" value="NEUROLIGIN"/>
    <property type="match status" value="1"/>
</dbReference>
<dbReference type="InterPro" id="IPR051093">
    <property type="entry name" value="Neuroligin/BSAL"/>
</dbReference>
<dbReference type="EnsemblMetazoa" id="GPPI026340-RA">
    <property type="protein sequence ID" value="GPPI026340-PA"/>
    <property type="gene ID" value="GPPI026340"/>
</dbReference>
<keyword evidence="2" id="KW-0325">Glycoprotein</keyword>
<feature type="domain" description="Carboxylesterase type B" evidence="5">
    <location>
        <begin position="6"/>
        <end position="106"/>
    </location>
</feature>
<evidence type="ECO:0000256" key="1">
    <source>
        <dbReference type="ARBA" id="ARBA00005964"/>
    </source>
</evidence>
<accession>A0A1B0BD74</accession>
<feature type="region of interest" description="Disordered" evidence="3">
    <location>
        <begin position="318"/>
        <end position="339"/>
    </location>
</feature>
<evidence type="ECO:0000313" key="7">
    <source>
        <dbReference type="Proteomes" id="UP000092460"/>
    </source>
</evidence>
<protein>
    <recommendedName>
        <fullName evidence="5">Carboxylesterase type B domain-containing protein</fullName>
    </recommendedName>
</protein>
<feature type="compositionally biased region" description="Basic and acidic residues" evidence="3">
    <location>
        <begin position="319"/>
        <end position="330"/>
    </location>
</feature>
<evidence type="ECO:0000256" key="2">
    <source>
        <dbReference type="ARBA" id="ARBA00023180"/>
    </source>
</evidence>
<dbReference type="InterPro" id="IPR002018">
    <property type="entry name" value="CarbesteraseB"/>
</dbReference>
<feature type="region of interest" description="Disordered" evidence="3">
    <location>
        <begin position="136"/>
        <end position="169"/>
    </location>
</feature>
<dbReference type="Proteomes" id="UP000092460">
    <property type="component" value="Unassembled WGS sequence"/>
</dbReference>
<proteinExistence type="inferred from homology"/>
<dbReference type="Gene3D" id="3.40.50.1820">
    <property type="entry name" value="alpha/beta hydrolase"/>
    <property type="match status" value="1"/>
</dbReference>
<dbReference type="SUPFAM" id="SSF53474">
    <property type="entry name" value="alpha/beta-Hydrolases"/>
    <property type="match status" value="1"/>
</dbReference>
<dbReference type="InterPro" id="IPR029058">
    <property type="entry name" value="AB_hydrolase_fold"/>
</dbReference>
<keyword evidence="4" id="KW-1133">Transmembrane helix</keyword>
<evidence type="ECO:0000259" key="5">
    <source>
        <dbReference type="Pfam" id="PF00135"/>
    </source>
</evidence>
<reference evidence="6" key="2">
    <citation type="submission" date="2020-05" db="UniProtKB">
        <authorList>
            <consortium name="EnsemblMetazoa"/>
        </authorList>
    </citation>
    <scope>IDENTIFICATION</scope>
    <source>
        <strain evidence="6">IAEA</strain>
    </source>
</reference>
<keyword evidence="4" id="KW-0472">Membrane</keyword>
<organism evidence="6 7">
    <name type="scientific">Glossina palpalis gambiensis</name>
    <dbReference type="NCBI Taxonomy" id="67801"/>
    <lineage>
        <taxon>Eukaryota</taxon>
        <taxon>Metazoa</taxon>
        <taxon>Ecdysozoa</taxon>
        <taxon>Arthropoda</taxon>
        <taxon>Hexapoda</taxon>
        <taxon>Insecta</taxon>
        <taxon>Pterygota</taxon>
        <taxon>Neoptera</taxon>
        <taxon>Endopterygota</taxon>
        <taxon>Diptera</taxon>
        <taxon>Brachycera</taxon>
        <taxon>Muscomorpha</taxon>
        <taxon>Hippoboscoidea</taxon>
        <taxon>Glossinidae</taxon>
        <taxon>Glossina</taxon>
    </lineage>
</organism>
<sequence>MYNIAGEELPFVFGAPLAAVGPFHGIHYTSQEKLLAEAVMSYWCNFVKTGNPKAPWKGTFINLHALEWDRYDLDWPEFNKRAQAYMNIGIPPSVGYKYRQIYMNFWNKELPDELNQIAVIQQQPYFLDTRFQNTQIPQVDSSNNNNNVNNNRNNNNNDDAADKDDDGKIYPKRYSSEVIMGHMNKFGTRADGADDPVRTLKLLLQEPYVNGKTEGIVVGGNANDVGRGSETAENMYNASPMQQGVHHQAQSKEDKQLYYGNTVHTIITNTNLADKPDDGKIIYGIQHSSGTTVATTLTATTNNIQQNINKLKNYNNVNENERESKYKSSEEQDDEKEQQEQVLKSETTLHLLIGLIVIFIILNVIIYSTYLLQKKKKTKTMQRKLGTILTYDGTTDDELKRSKQTTQHDGDDSYVMDMVRKSNAYEAVKTERSPLNGYKITRQLSCSTVDTHTKVCEWMESKLQAGSSLPRRPSSPKSSKKSSSFSSLAGSGSSFGKHPHKVSVAVDATSQGRGSSVLQQEPIEITKFKADGRNIIICQEVEVEDQELLTPQESLDNSRFSLVRQHSANTECCNAELLQPMHKHSQSDPVEVYYSLGETIDNEQEDQEKITSFITSEAIYDNEDTTMKDINVTSRDSDIIEDETPLTVEQQLSVIKRRKYPKVLPPLLIGENYRDSPPMTQDLSVTYKRNSLPPNNFLYQLHHLSKQPPLPPPRTVATLGRKTSLKRRNSNIVSNSPLMLAQDCTEEEEEPEITKNTLIVGSLVPKSSKSSEGYYTTLRKKTQETAPNETLNKTLTAHNAFQQQQQQQQQSLPTTAFQSFESFPAETPERDMPAHLTERVYSIEAVSANITTTPLYQHQQHRPSCYASAPTTPNALPVNSPLMSYPTLPNGSLHALYSQSKKSHIPRIVAAGSSSCHNTNMNTKTTTTTTNAMHSILTPSQTTSAHPSNCPESISQQVSATLLTSLAKPSSPLVSSKASTLSSTDASN</sequence>
<evidence type="ECO:0000256" key="3">
    <source>
        <dbReference type="SAM" id="MobiDB-lite"/>
    </source>
</evidence>
<feature type="region of interest" description="Disordered" evidence="3">
    <location>
        <begin position="464"/>
        <end position="499"/>
    </location>
</feature>
<feature type="compositionally biased region" description="Low complexity" evidence="3">
    <location>
        <begin position="139"/>
        <end position="158"/>
    </location>
</feature>
<dbReference type="AlphaFoldDB" id="A0A1B0BD74"/>
<dbReference type="Pfam" id="PF00135">
    <property type="entry name" value="COesterase"/>
    <property type="match status" value="1"/>
</dbReference>
<dbReference type="STRING" id="67801.A0A1B0BD74"/>
<feature type="compositionally biased region" description="Low complexity" evidence="3">
    <location>
        <begin position="465"/>
        <end position="496"/>
    </location>
</feature>
<feature type="transmembrane region" description="Helical" evidence="4">
    <location>
        <begin position="349"/>
        <end position="372"/>
    </location>
</feature>
<feature type="region of interest" description="Disordered" evidence="3">
    <location>
        <begin position="968"/>
        <end position="988"/>
    </location>
</feature>
<evidence type="ECO:0000256" key="4">
    <source>
        <dbReference type="SAM" id="Phobius"/>
    </source>
</evidence>
<keyword evidence="7" id="KW-1185">Reference proteome</keyword>
<dbReference type="VEuPathDB" id="VectorBase:GPPI026340"/>
<comment type="similarity">
    <text evidence="1">Belongs to the type-B carboxylesterase/lipase family.</text>
</comment>
<keyword evidence="4" id="KW-0812">Transmembrane</keyword>
<reference evidence="7" key="1">
    <citation type="submission" date="2015-01" db="EMBL/GenBank/DDBJ databases">
        <authorList>
            <person name="Aksoy S."/>
            <person name="Warren W."/>
            <person name="Wilson R.K."/>
        </authorList>
    </citation>
    <scope>NUCLEOTIDE SEQUENCE [LARGE SCALE GENOMIC DNA]</scope>
    <source>
        <strain evidence="7">IAEA</strain>
    </source>
</reference>
<name>A0A1B0BD74_9MUSC</name>
<evidence type="ECO:0000313" key="6">
    <source>
        <dbReference type="EnsemblMetazoa" id="GPPI026340-PA"/>
    </source>
</evidence>
<dbReference type="EMBL" id="JXJN01012364">
    <property type="status" value="NOT_ANNOTATED_CDS"/>
    <property type="molecule type" value="Genomic_DNA"/>
</dbReference>